<feature type="compositionally biased region" description="Basic and acidic residues" evidence="1">
    <location>
        <begin position="145"/>
        <end position="172"/>
    </location>
</feature>
<protein>
    <submittedName>
        <fullName evidence="2">Uncharacterized protein</fullName>
    </submittedName>
</protein>
<organism evidence="2 3">
    <name type="scientific">Cylindrotheca closterium</name>
    <dbReference type="NCBI Taxonomy" id="2856"/>
    <lineage>
        <taxon>Eukaryota</taxon>
        <taxon>Sar</taxon>
        <taxon>Stramenopiles</taxon>
        <taxon>Ochrophyta</taxon>
        <taxon>Bacillariophyta</taxon>
        <taxon>Bacillariophyceae</taxon>
        <taxon>Bacillariophycidae</taxon>
        <taxon>Bacillariales</taxon>
        <taxon>Bacillariaceae</taxon>
        <taxon>Cylindrotheca</taxon>
    </lineage>
</organism>
<gene>
    <name evidence="2" type="ORF">CYCCA115_LOCUS6260</name>
</gene>
<feature type="region of interest" description="Disordered" evidence="1">
    <location>
        <begin position="145"/>
        <end position="194"/>
    </location>
</feature>
<dbReference type="EMBL" id="CAKOGP040000762">
    <property type="protein sequence ID" value="CAJ1938747.1"/>
    <property type="molecule type" value="Genomic_DNA"/>
</dbReference>
<keyword evidence="3" id="KW-1185">Reference proteome</keyword>
<dbReference type="Proteomes" id="UP001295423">
    <property type="component" value="Unassembled WGS sequence"/>
</dbReference>
<evidence type="ECO:0000313" key="2">
    <source>
        <dbReference type="EMBL" id="CAJ1938747.1"/>
    </source>
</evidence>
<evidence type="ECO:0000256" key="1">
    <source>
        <dbReference type="SAM" id="MobiDB-lite"/>
    </source>
</evidence>
<evidence type="ECO:0000313" key="3">
    <source>
        <dbReference type="Proteomes" id="UP001295423"/>
    </source>
</evidence>
<proteinExistence type="predicted"/>
<name>A0AAD2FHF3_9STRA</name>
<feature type="region of interest" description="Disordered" evidence="1">
    <location>
        <begin position="77"/>
        <end position="109"/>
    </location>
</feature>
<accession>A0AAD2FHF3</accession>
<comment type="caution">
    <text evidence="2">The sequence shown here is derived from an EMBL/GenBank/DDBJ whole genome shotgun (WGS) entry which is preliminary data.</text>
</comment>
<reference evidence="2" key="1">
    <citation type="submission" date="2023-08" db="EMBL/GenBank/DDBJ databases">
        <authorList>
            <person name="Audoor S."/>
            <person name="Bilcke G."/>
        </authorList>
    </citation>
    <scope>NUCLEOTIDE SEQUENCE</scope>
</reference>
<dbReference type="AlphaFoldDB" id="A0AAD2FHF3"/>
<sequence length="504" mass="57327">MNILSKLSNNVTLVVDKKESWERFMANRFLYNSDRAKYQSRIDGMTAQYTLKHLDFKQGCTFPTTLENAADVLNQNKHDNRKKNSNGGNSNGQGKQNKSNNNQNDGAQFSQQQTRACFVCGSKDHVAPQCADKFKLREQWKNPDKYRDYSEENGRGNRQNIQRDENATRNDNESGDSNTQWNYGRSNNGSHGGQFIQRGHADNHPRQQGMMLFQHNNTGIHLDSGSTFHLRTNEDDFKEGSLQGIHGGFHYASNVEGRELYQEGIDKVFDSVCKLDTRASDNVNSLSNMVQDGFDVFMDTKRENSFFVTRNGTTWRFGHRNGLYTLVDEPAMVTAMFHDHARGLDNDDVQGYCALQSVEKNKEGFTNKQVKRANVARSGYHMMGAPGAELFKLAIRGNFFKNCPITEEDVNISEKIYGPSVSTIKGKQKRPTPKAVVDDWIKMPKELLKHNSNLDLCIDIMFINNVAFFVSIDKAIKFRFSTELKDRTKDAIYKSIDEICGKFG</sequence>
<feature type="compositionally biased region" description="Low complexity" evidence="1">
    <location>
        <begin position="85"/>
        <end position="104"/>
    </location>
</feature>
<feature type="compositionally biased region" description="Polar residues" evidence="1">
    <location>
        <begin position="175"/>
        <end position="189"/>
    </location>
</feature>